<dbReference type="PANTHER" id="PTHR24409">
    <property type="entry name" value="ZINC FINGER PROTEIN 142"/>
    <property type="match status" value="1"/>
</dbReference>
<comment type="subcellular location">
    <subcellularLocation>
        <location evidence="1">Nucleus</location>
    </subcellularLocation>
</comment>
<accession>A0A8I6SR88</accession>
<dbReference type="Gene3D" id="3.30.160.60">
    <property type="entry name" value="Classic Zinc Finger"/>
    <property type="match status" value="6"/>
</dbReference>
<dbReference type="InterPro" id="IPR036236">
    <property type="entry name" value="Znf_C2H2_sf"/>
</dbReference>
<feature type="domain" description="C2H2-type" evidence="9">
    <location>
        <begin position="51"/>
        <end position="78"/>
    </location>
</feature>
<evidence type="ECO:0000256" key="7">
    <source>
        <dbReference type="PROSITE-ProRule" id="PRU00042"/>
    </source>
</evidence>
<keyword evidence="3" id="KW-0677">Repeat</keyword>
<dbReference type="GO" id="GO:0005634">
    <property type="term" value="C:nucleus"/>
    <property type="evidence" value="ECO:0007669"/>
    <property type="project" value="UniProtKB-SubCell"/>
</dbReference>
<evidence type="ECO:0000256" key="1">
    <source>
        <dbReference type="ARBA" id="ARBA00004123"/>
    </source>
</evidence>
<dbReference type="GO" id="GO:0000977">
    <property type="term" value="F:RNA polymerase II transcription regulatory region sequence-specific DNA binding"/>
    <property type="evidence" value="ECO:0007669"/>
    <property type="project" value="TreeGrafter"/>
</dbReference>
<evidence type="ECO:0000256" key="2">
    <source>
        <dbReference type="ARBA" id="ARBA00022723"/>
    </source>
</evidence>
<dbReference type="GeneID" id="106672858"/>
<dbReference type="KEGG" id="clec:106672858"/>
<proteinExistence type="predicted"/>
<dbReference type="GO" id="GO:0008270">
    <property type="term" value="F:zinc ion binding"/>
    <property type="evidence" value="ECO:0007669"/>
    <property type="project" value="UniProtKB-KW"/>
</dbReference>
<dbReference type="AlphaFoldDB" id="A0A8I6SR88"/>
<dbReference type="SMART" id="SM00355">
    <property type="entry name" value="ZnF_C2H2"/>
    <property type="match status" value="7"/>
</dbReference>
<evidence type="ECO:0000256" key="3">
    <source>
        <dbReference type="ARBA" id="ARBA00022737"/>
    </source>
</evidence>
<feature type="domain" description="C2H2-type" evidence="9">
    <location>
        <begin position="164"/>
        <end position="192"/>
    </location>
</feature>
<sequence>MEGISVQDECGKCGEVHTGPCGPRTPEHTEVLAEKPPQLRRKRARSTPNVFECETCKKSFNSKAKLIQHRYVHTGEKPFVCATCGKGFSSKFRLVRHVLIHSDSPKYACSICAKNFHRKDHLKTHAKTHGRQTRLDCADCGKSYTSSASFRRHRAFHSAQGGHLKCELCRYEAQDKDSILHHLKARHSGSRGSRAQERKHTCPACGRSFFMKKEMWRHTVVHTGRRDFLCQFCPQAYRRHDHLLRHIRKRHSEAERPARQSPVPEETPPKTGLLPNFKDAFQS</sequence>
<organism evidence="10 11">
    <name type="scientific">Cimex lectularius</name>
    <name type="common">Bed bug</name>
    <name type="synonym">Acanthia lectularia</name>
    <dbReference type="NCBI Taxonomy" id="79782"/>
    <lineage>
        <taxon>Eukaryota</taxon>
        <taxon>Metazoa</taxon>
        <taxon>Ecdysozoa</taxon>
        <taxon>Arthropoda</taxon>
        <taxon>Hexapoda</taxon>
        <taxon>Insecta</taxon>
        <taxon>Pterygota</taxon>
        <taxon>Neoptera</taxon>
        <taxon>Paraneoptera</taxon>
        <taxon>Hemiptera</taxon>
        <taxon>Heteroptera</taxon>
        <taxon>Panheteroptera</taxon>
        <taxon>Cimicomorpha</taxon>
        <taxon>Cimicidae</taxon>
        <taxon>Cimex</taxon>
    </lineage>
</organism>
<feature type="domain" description="C2H2-type" evidence="9">
    <location>
        <begin position="200"/>
        <end position="227"/>
    </location>
</feature>
<evidence type="ECO:0000313" key="11">
    <source>
        <dbReference type="Proteomes" id="UP000494040"/>
    </source>
</evidence>
<reference evidence="10" key="1">
    <citation type="submission" date="2022-01" db="UniProtKB">
        <authorList>
            <consortium name="EnsemblMetazoa"/>
        </authorList>
    </citation>
    <scope>IDENTIFICATION</scope>
</reference>
<name>A0A8I6SR88_CIMLE</name>
<evidence type="ECO:0000313" key="10">
    <source>
        <dbReference type="EnsemblMetazoa" id="XP_024080325.1"/>
    </source>
</evidence>
<evidence type="ECO:0000256" key="5">
    <source>
        <dbReference type="ARBA" id="ARBA00022833"/>
    </source>
</evidence>
<evidence type="ECO:0000256" key="6">
    <source>
        <dbReference type="ARBA" id="ARBA00023242"/>
    </source>
</evidence>
<dbReference type="EnsemblMetazoa" id="XM_024224557.1">
    <property type="protein sequence ID" value="XP_024080325.1"/>
    <property type="gene ID" value="LOC106672858"/>
</dbReference>
<feature type="domain" description="C2H2-type" evidence="9">
    <location>
        <begin position="107"/>
        <end position="134"/>
    </location>
</feature>
<dbReference type="FunFam" id="3.30.160.60:FF:000624">
    <property type="entry name" value="zinc finger protein 697"/>
    <property type="match status" value="1"/>
</dbReference>
<dbReference type="RefSeq" id="XP_024080325.1">
    <property type="nucleotide sequence ID" value="XM_024224557.1"/>
</dbReference>
<evidence type="ECO:0000256" key="8">
    <source>
        <dbReference type="SAM" id="MobiDB-lite"/>
    </source>
</evidence>
<feature type="region of interest" description="Disordered" evidence="8">
    <location>
        <begin position="251"/>
        <end position="283"/>
    </location>
</feature>
<dbReference type="PROSITE" id="PS50157">
    <property type="entry name" value="ZINC_FINGER_C2H2_2"/>
    <property type="match status" value="7"/>
</dbReference>
<dbReference type="OMA" id="MRDESWP"/>
<dbReference type="OrthoDB" id="3533395at2759"/>
<feature type="domain" description="C2H2-type" evidence="9">
    <location>
        <begin position="79"/>
        <end position="106"/>
    </location>
</feature>
<dbReference type="Pfam" id="PF00096">
    <property type="entry name" value="zf-C2H2"/>
    <property type="match status" value="5"/>
</dbReference>
<keyword evidence="11" id="KW-1185">Reference proteome</keyword>
<dbReference type="SUPFAM" id="SSF57667">
    <property type="entry name" value="beta-beta-alpha zinc fingers"/>
    <property type="match status" value="3"/>
</dbReference>
<keyword evidence="2" id="KW-0479">Metal-binding</keyword>
<evidence type="ECO:0000259" key="9">
    <source>
        <dbReference type="PROSITE" id="PS50157"/>
    </source>
</evidence>
<evidence type="ECO:0000256" key="4">
    <source>
        <dbReference type="ARBA" id="ARBA00022771"/>
    </source>
</evidence>
<dbReference type="PANTHER" id="PTHR24409:SF295">
    <property type="entry name" value="AZ2-RELATED"/>
    <property type="match status" value="1"/>
</dbReference>
<keyword evidence="5" id="KW-0862">Zinc</keyword>
<dbReference type="InterPro" id="IPR013087">
    <property type="entry name" value="Znf_C2H2_type"/>
</dbReference>
<protein>
    <recommendedName>
        <fullName evidence="9">C2H2-type domain-containing protein</fullName>
    </recommendedName>
</protein>
<keyword evidence="6" id="KW-0539">Nucleus</keyword>
<dbReference type="FunFam" id="3.30.160.60:FF:001498">
    <property type="entry name" value="Zinc finger protein 404"/>
    <property type="match status" value="1"/>
</dbReference>
<feature type="domain" description="C2H2-type" evidence="9">
    <location>
        <begin position="228"/>
        <end position="256"/>
    </location>
</feature>
<dbReference type="GO" id="GO:0000981">
    <property type="term" value="F:DNA-binding transcription factor activity, RNA polymerase II-specific"/>
    <property type="evidence" value="ECO:0007669"/>
    <property type="project" value="TreeGrafter"/>
</dbReference>
<dbReference type="Proteomes" id="UP000494040">
    <property type="component" value="Unassembled WGS sequence"/>
</dbReference>
<dbReference type="PROSITE" id="PS00028">
    <property type="entry name" value="ZINC_FINGER_C2H2_1"/>
    <property type="match status" value="6"/>
</dbReference>
<keyword evidence="4 7" id="KW-0863">Zinc-finger</keyword>
<feature type="domain" description="C2H2-type" evidence="9">
    <location>
        <begin position="135"/>
        <end position="162"/>
    </location>
</feature>